<protein>
    <submittedName>
        <fullName evidence="1">Uncharacterized protein</fullName>
    </submittedName>
</protein>
<accession>A0A151S5L4</accession>
<organism evidence="1 2">
    <name type="scientific">Cajanus cajan</name>
    <name type="common">Pigeon pea</name>
    <name type="synonym">Cajanus indicus</name>
    <dbReference type="NCBI Taxonomy" id="3821"/>
    <lineage>
        <taxon>Eukaryota</taxon>
        <taxon>Viridiplantae</taxon>
        <taxon>Streptophyta</taxon>
        <taxon>Embryophyta</taxon>
        <taxon>Tracheophyta</taxon>
        <taxon>Spermatophyta</taxon>
        <taxon>Magnoliopsida</taxon>
        <taxon>eudicotyledons</taxon>
        <taxon>Gunneridae</taxon>
        <taxon>Pentapetalae</taxon>
        <taxon>rosids</taxon>
        <taxon>fabids</taxon>
        <taxon>Fabales</taxon>
        <taxon>Fabaceae</taxon>
        <taxon>Papilionoideae</taxon>
        <taxon>50 kb inversion clade</taxon>
        <taxon>NPAAA clade</taxon>
        <taxon>indigoferoid/millettioid clade</taxon>
        <taxon>Phaseoleae</taxon>
        <taxon>Cajanus</taxon>
    </lineage>
</organism>
<gene>
    <name evidence="1" type="ORF">KK1_028156</name>
</gene>
<reference evidence="1" key="1">
    <citation type="journal article" date="2012" name="Nat. Biotechnol.">
        <title>Draft genome sequence of pigeonpea (Cajanus cajan), an orphan legume crop of resource-poor farmers.</title>
        <authorList>
            <person name="Varshney R.K."/>
            <person name="Chen W."/>
            <person name="Li Y."/>
            <person name="Bharti A.K."/>
            <person name="Saxena R.K."/>
            <person name="Schlueter J.A."/>
            <person name="Donoghue M.T."/>
            <person name="Azam S."/>
            <person name="Fan G."/>
            <person name="Whaley A.M."/>
            <person name="Farmer A.D."/>
            <person name="Sheridan J."/>
            <person name="Iwata A."/>
            <person name="Tuteja R."/>
            <person name="Penmetsa R.V."/>
            <person name="Wu W."/>
            <person name="Upadhyaya H.D."/>
            <person name="Yang S.P."/>
            <person name="Shah T."/>
            <person name="Saxena K.B."/>
            <person name="Michael T."/>
            <person name="McCombie W.R."/>
            <person name="Yang B."/>
            <person name="Zhang G."/>
            <person name="Yang H."/>
            <person name="Wang J."/>
            <person name="Spillane C."/>
            <person name="Cook D.R."/>
            <person name="May G.D."/>
            <person name="Xu X."/>
            <person name="Jackson S.A."/>
        </authorList>
    </citation>
    <scope>NUCLEOTIDE SEQUENCE [LARGE SCALE GENOMIC DNA]</scope>
</reference>
<keyword evidence="2" id="KW-1185">Reference proteome</keyword>
<proteinExistence type="predicted"/>
<sequence>TARPNSSASSVAFILCSAYSGHATNGTPFVKLSSVEPHPQCDTKPPTEPCFSIFACWAHSGTNRPNPRVRDRNPSGKYLATSSPALLPVVKNAASTASSVGARATQINLRSLNSNPHASSVICSHDIVPPLPNET</sequence>
<name>A0A151S5L4_CAJCA</name>
<dbReference type="Proteomes" id="UP000075243">
    <property type="component" value="Unassembled WGS sequence"/>
</dbReference>
<evidence type="ECO:0000313" key="2">
    <source>
        <dbReference type="Proteomes" id="UP000075243"/>
    </source>
</evidence>
<dbReference type="EMBL" id="KQ483462">
    <property type="protein sequence ID" value="KYP50082.1"/>
    <property type="molecule type" value="Genomic_DNA"/>
</dbReference>
<dbReference type="Gramene" id="C.cajan_30121.t">
    <property type="protein sequence ID" value="C.cajan_30121.t.cds1"/>
    <property type="gene ID" value="C.cajan_30121"/>
</dbReference>
<evidence type="ECO:0000313" key="1">
    <source>
        <dbReference type="EMBL" id="KYP50082.1"/>
    </source>
</evidence>
<feature type="non-terminal residue" evidence="1">
    <location>
        <position position="1"/>
    </location>
</feature>
<dbReference type="AlphaFoldDB" id="A0A151S5L4"/>